<evidence type="ECO:0000256" key="3">
    <source>
        <dbReference type="ARBA" id="ARBA00022750"/>
    </source>
</evidence>
<dbReference type="PANTHER" id="PTHR47966">
    <property type="entry name" value="BETA-SITE APP-CLEAVING ENZYME, ISOFORM A-RELATED"/>
    <property type="match status" value="1"/>
</dbReference>
<dbReference type="GO" id="GO:0004190">
    <property type="term" value="F:aspartic-type endopeptidase activity"/>
    <property type="evidence" value="ECO:0007669"/>
    <property type="project" value="UniProtKB-KW"/>
</dbReference>
<proteinExistence type="inferred from homology"/>
<feature type="signal peptide" evidence="9">
    <location>
        <begin position="1"/>
        <end position="23"/>
    </location>
</feature>
<feature type="active site" evidence="5">
    <location>
        <position position="310"/>
    </location>
</feature>
<evidence type="ECO:0000313" key="12">
    <source>
        <dbReference type="Proteomes" id="UP000294933"/>
    </source>
</evidence>
<keyword evidence="3 6" id="KW-0064">Aspartyl protease</keyword>
<evidence type="ECO:0000259" key="10">
    <source>
        <dbReference type="PROSITE" id="PS51767"/>
    </source>
</evidence>
<keyword evidence="8" id="KW-0472">Membrane</keyword>
<dbReference type="FunFam" id="2.40.70.10:FF:000115">
    <property type="entry name" value="Lysosomal aspartic protease"/>
    <property type="match status" value="1"/>
</dbReference>
<dbReference type="PROSITE" id="PS51767">
    <property type="entry name" value="PEPTIDASE_A1"/>
    <property type="match status" value="1"/>
</dbReference>
<protein>
    <submittedName>
        <fullName evidence="11">Acid protease</fullName>
    </submittedName>
</protein>
<keyword evidence="4 6" id="KW-0378">Hydrolase</keyword>
<keyword evidence="9" id="KW-0732">Signal</keyword>
<feature type="region of interest" description="Disordered" evidence="7">
    <location>
        <begin position="428"/>
        <end position="492"/>
    </location>
</feature>
<feature type="transmembrane region" description="Helical" evidence="8">
    <location>
        <begin position="499"/>
        <end position="518"/>
    </location>
</feature>
<feature type="compositionally biased region" description="Low complexity" evidence="7">
    <location>
        <begin position="449"/>
        <end position="458"/>
    </location>
</feature>
<organism evidence="11 12">
    <name type="scientific">Rickenella mellea</name>
    <dbReference type="NCBI Taxonomy" id="50990"/>
    <lineage>
        <taxon>Eukaryota</taxon>
        <taxon>Fungi</taxon>
        <taxon>Dikarya</taxon>
        <taxon>Basidiomycota</taxon>
        <taxon>Agaricomycotina</taxon>
        <taxon>Agaricomycetes</taxon>
        <taxon>Hymenochaetales</taxon>
        <taxon>Rickenellaceae</taxon>
        <taxon>Rickenella</taxon>
    </lineage>
</organism>
<feature type="compositionally biased region" description="Gly residues" evidence="7">
    <location>
        <begin position="434"/>
        <end position="448"/>
    </location>
</feature>
<dbReference type="Pfam" id="PF00026">
    <property type="entry name" value="Asp"/>
    <property type="match status" value="1"/>
</dbReference>
<dbReference type="VEuPathDB" id="FungiDB:BD410DRAFT_789829"/>
<keyword evidence="2 6" id="KW-0645">Protease</keyword>
<evidence type="ECO:0000256" key="7">
    <source>
        <dbReference type="SAM" id="MobiDB-lite"/>
    </source>
</evidence>
<name>A0A4Y7Q3E9_9AGAM</name>
<evidence type="ECO:0000313" key="11">
    <source>
        <dbReference type="EMBL" id="TDL21399.1"/>
    </source>
</evidence>
<dbReference type="Proteomes" id="UP000294933">
    <property type="component" value="Unassembled WGS sequence"/>
</dbReference>
<feature type="active site" evidence="5">
    <location>
        <position position="116"/>
    </location>
</feature>
<dbReference type="AlphaFoldDB" id="A0A4Y7Q3E9"/>
<dbReference type="SUPFAM" id="SSF50630">
    <property type="entry name" value="Acid proteases"/>
    <property type="match status" value="1"/>
</dbReference>
<dbReference type="EMBL" id="ML170181">
    <property type="protein sequence ID" value="TDL21399.1"/>
    <property type="molecule type" value="Genomic_DNA"/>
</dbReference>
<dbReference type="InterPro" id="IPR001969">
    <property type="entry name" value="Aspartic_peptidase_AS"/>
</dbReference>
<feature type="chain" id="PRO_5021384050" evidence="9">
    <location>
        <begin position="24"/>
        <end position="519"/>
    </location>
</feature>
<dbReference type="OrthoDB" id="771136at2759"/>
<sequence length="519" mass="52778">MAYIATTVLLLLAASLDHSFVYASPSPLAPPIHIPLVRRANAHKRSLDDWAAAADSVRAKYGYAPVTDSTGSSLAPGRRKRGSVANIQTTNQRSDSSYFASVNIGTPPQPLNVILDTGSSDLWVASSQCIQCPANTPGYDTARSTTFAASNNGLRISYGSGEVEGVISADTVNMGGFTVMQQTLTIVTSMTDGLLNGGTSGIMGLAFTPIASSRATPFWLTLATTSQLASPEMAFWLTRFNGDDNASINEPGGAFTLGGTNTTYFSGSVDFVNIPSGVTPSFWSLPLTTLTVQGNSVTVPQGNNFLAAIDTGTTLVGGPTSAVEGVYQQIPGSQALSGSMAGFFAYPCSTKVSITLSFGGKTWPLSDQDFNIGQLQGSTLCVGGIFDLNGGATTSPGTGGPAWVVGDTFLKNVYTVFRQSPPSVGFAELSTAAGGTGTSSGTGTGSGGSSSPSSHSSSNGPQLTIISSLPPSLTRPGSASATAGAGTGSSGAERRGAPYLGFVGASLVLSGLLSAAWVL</sequence>
<dbReference type="Gene3D" id="2.40.70.10">
    <property type="entry name" value="Acid Proteases"/>
    <property type="match status" value="2"/>
</dbReference>
<dbReference type="PRINTS" id="PR00792">
    <property type="entry name" value="PEPSIN"/>
</dbReference>
<evidence type="ECO:0000256" key="9">
    <source>
        <dbReference type="SAM" id="SignalP"/>
    </source>
</evidence>
<dbReference type="InterPro" id="IPR021109">
    <property type="entry name" value="Peptidase_aspartic_dom_sf"/>
</dbReference>
<dbReference type="STRING" id="50990.A0A4Y7Q3E9"/>
<keyword evidence="12" id="KW-1185">Reference proteome</keyword>
<dbReference type="InterPro" id="IPR033121">
    <property type="entry name" value="PEPTIDASE_A1"/>
</dbReference>
<dbReference type="GO" id="GO:0006508">
    <property type="term" value="P:proteolysis"/>
    <property type="evidence" value="ECO:0007669"/>
    <property type="project" value="UniProtKB-KW"/>
</dbReference>
<accession>A0A4Y7Q3E9</accession>
<gene>
    <name evidence="11" type="ORF">BD410DRAFT_789829</name>
</gene>
<evidence type="ECO:0000256" key="6">
    <source>
        <dbReference type="RuleBase" id="RU000454"/>
    </source>
</evidence>
<feature type="domain" description="Peptidase A1" evidence="10">
    <location>
        <begin position="98"/>
        <end position="427"/>
    </location>
</feature>
<feature type="compositionally biased region" description="Polar residues" evidence="7">
    <location>
        <begin position="459"/>
        <end position="471"/>
    </location>
</feature>
<evidence type="ECO:0000256" key="8">
    <source>
        <dbReference type="SAM" id="Phobius"/>
    </source>
</evidence>
<dbReference type="PROSITE" id="PS00141">
    <property type="entry name" value="ASP_PROTEASE"/>
    <property type="match status" value="1"/>
</dbReference>
<dbReference type="InterPro" id="IPR001461">
    <property type="entry name" value="Aspartic_peptidase_A1"/>
</dbReference>
<evidence type="ECO:0000256" key="2">
    <source>
        <dbReference type="ARBA" id="ARBA00022670"/>
    </source>
</evidence>
<reference evidence="11 12" key="1">
    <citation type="submission" date="2018-06" db="EMBL/GenBank/DDBJ databases">
        <title>A transcriptomic atlas of mushroom development highlights an independent origin of complex multicellularity.</title>
        <authorList>
            <consortium name="DOE Joint Genome Institute"/>
            <person name="Krizsan K."/>
            <person name="Almasi E."/>
            <person name="Merenyi Z."/>
            <person name="Sahu N."/>
            <person name="Viragh M."/>
            <person name="Koszo T."/>
            <person name="Mondo S."/>
            <person name="Kiss B."/>
            <person name="Balint B."/>
            <person name="Kues U."/>
            <person name="Barry K."/>
            <person name="Hegedus J.C."/>
            <person name="Henrissat B."/>
            <person name="Johnson J."/>
            <person name="Lipzen A."/>
            <person name="Ohm R."/>
            <person name="Nagy I."/>
            <person name="Pangilinan J."/>
            <person name="Yan J."/>
            <person name="Xiong Y."/>
            <person name="Grigoriev I.V."/>
            <person name="Hibbett D.S."/>
            <person name="Nagy L.G."/>
        </authorList>
    </citation>
    <scope>NUCLEOTIDE SEQUENCE [LARGE SCALE GENOMIC DNA]</scope>
    <source>
        <strain evidence="11 12">SZMC22713</strain>
    </source>
</reference>
<keyword evidence="8" id="KW-0812">Transmembrane</keyword>
<dbReference type="CDD" id="cd05471">
    <property type="entry name" value="pepsin_like"/>
    <property type="match status" value="1"/>
</dbReference>
<evidence type="ECO:0000256" key="5">
    <source>
        <dbReference type="PIRSR" id="PIRSR601461-1"/>
    </source>
</evidence>
<evidence type="ECO:0000256" key="4">
    <source>
        <dbReference type="ARBA" id="ARBA00022801"/>
    </source>
</evidence>
<dbReference type="InterPro" id="IPR034164">
    <property type="entry name" value="Pepsin-like_dom"/>
</dbReference>
<evidence type="ECO:0000256" key="1">
    <source>
        <dbReference type="ARBA" id="ARBA00007447"/>
    </source>
</evidence>
<keyword evidence="8" id="KW-1133">Transmembrane helix</keyword>
<dbReference type="PANTHER" id="PTHR47966:SF6">
    <property type="entry name" value="PEPTIDASE A1 DOMAIN-CONTAINING PROTEIN"/>
    <property type="match status" value="1"/>
</dbReference>
<comment type="similarity">
    <text evidence="1 6">Belongs to the peptidase A1 family.</text>
</comment>